<evidence type="ECO:0000313" key="1">
    <source>
        <dbReference type="Ensembl" id="ENSPNYP00000005353.1"/>
    </source>
</evidence>
<dbReference type="STRING" id="303518.ENSPNYP00000005353"/>
<proteinExistence type="predicted"/>
<name>A0A3B4F5Z4_9CICH</name>
<dbReference type="Gene3D" id="3.30.420.10">
    <property type="entry name" value="Ribonuclease H-like superfamily/Ribonuclease H"/>
    <property type="match status" value="1"/>
</dbReference>
<dbReference type="GO" id="GO:0003676">
    <property type="term" value="F:nucleic acid binding"/>
    <property type="evidence" value="ECO:0007669"/>
    <property type="project" value="InterPro"/>
</dbReference>
<dbReference type="InterPro" id="IPR036397">
    <property type="entry name" value="RNaseH_sf"/>
</dbReference>
<protein>
    <submittedName>
        <fullName evidence="1">Uncharacterized protein</fullName>
    </submittedName>
</protein>
<organism evidence="1">
    <name type="scientific">Pundamilia nyererei</name>
    <dbReference type="NCBI Taxonomy" id="303518"/>
    <lineage>
        <taxon>Eukaryota</taxon>
        <taxon>Metazoa</taxon>
        <taxon>Chordata</taxon>
        <taxon>Craniata</taxon>
        <taxon>Vertebrata</taxon>
        <taxon>Euteleostomi</taxon>
        <taxon>Actinopterygii</taxon>
        <taxon>Neopterygii</taxon>
        <taxon>Teleostei</taxon>
        <taxon>Neoteleostei</taxon>
        <taxon>Acanthomorphata</taxon>
        <taxon>Ovalentaria</taxon>
        <taxon>Cichlomorphae</taxon>
        <taxon>Cichliformes</taxon>
        <taxon>Cichlidae</taxon>
        <taxon>African cichlids</taxon>
        <taxon>Pseudocrenilabrinae</taxon>
        <taxon>Haplochromini</taxon>
        <taxon>Pundamilia</taxon>
    </lineage>
</organism>
<dbReference type="GeneTree" id="ENSGT01140000282644"/>
<accession>A0A3B4F5Z4</accession>
<reference evidence="1" key="1">
    <citation type="submission" date="2023-09" db="UniProtKB">
        <authorList>
            <consortium name="Ensembl"/>
        </authorList>
    </citation>
    <scope>IDENTIFICATION</scope>
</reference>
<sequence>MDTRCVKILGQDERVRGVILSYWNNTLRNLIIIVLFSDEKKFTLDGPDGFQCYQHDKQIPPEMFSTRHSGGGAIMVWGAFSFSGTMEFQEMQGASLMTEGPCLCGYDWVFQHENATVHNAKRTRMVLQDMLALLKRQEAELKMSVQQRRD</sequence>
<dbReference type="AlphaFoldDB" id="A0A3B4F5Z4"/>
<dbReference type="Ensembl" id="ENSPNYT00000005494.1">
    <property type="protein sequence ID" value="ENSPNYP00000005353.1"/>
    <property type="gene ID" value="ENSPNYG00000004161.1"/>
</dbReference>